<protein>
    <submittedName>
        <fullName evidence="3">D-xylose 1-dehydrogenase (NADP(+)) 1</fullName>
        <ecNumber evidence="3">1.1.1.179</ecNumber>
    </submittedName>
</protein>
<feature type="domain" description="Gfo/Idh/MocA-like oxidoreductase N-terminal" evidence="1">
    <location>
        <begin position="21"/>
        <end position="118"/>
    </location>
</feature>
<organism evidence="3 4">
    <name type="scientific">Halalkalicoccus paucihalophilus</name>
    <dbReference type="NCBI Taxonomy" id="1008153"/>
    <lineage>
        <taxon>Archaea</taxon>
        <taxon>Methanobacteriati</taxon>
        <taxon>Methanobacteriota</taxon>
        <taxon>Stenosarchaea group</taxon>
        <taxon>Halobacteria</taxon>
        <taxon>Halobacteriales</taxon>
        <taxon>Halococcaceae</taxon>
        <taxon>Halalkalicoccus</taxon>
    </lineage>
</organism>
<dbReference type="SUPFAM" id="SSF51735">
    <property type="entry name" value="NAD(P)-binding Rossmann-fold domains"/>
    <property type="match status" value="1"/>
</dbReference>
<dbReference type="Gene3D" id="3.30.360.10">
    <property type="entry name" value="Dihydrodipicolinate Reductase, domain 2"/>
    <property type="match status" value="1"/>
</dbReference>
<dbReference type="SUPFAM" id="SSF55347">
    <property type="entry name" value="Glyceraldehyde-3-phosphate dehydrogenase-like, C-terminal domain"/>
    <property type="match status" value="1"/>
</dbReference>
<dbReference type="EC" id="1.1.1.179" evidence="3"/>
<dbReference type="OrthoDB" id="25239at2157"/>
<dbReference type="PANTHER" id="PTHR43377">
    <property type="entry name" value="BILIVERDIN REDUCTASE A"/>
    <property type="match status" value="1"/>
</dbReference>
<dbReference type="Pfam" id="PF01408">
    <property type="entry name" value="GFO_IDH_MocA"/>
    <property type="match status" value="1"/>
</dbReference>
<accession>A0A151AA30</accession>
<dbReference type="InterPro" id="IPR036291">
    <property type="entry name" value="NAD(P)-bd_dom_sf"/>
</dbReference>
<keyword evidence="4" id="KW-1185">Reference proteome</keyword>
<dbReference type="GO" id="GO:0047837">
    <property type="term" value="F:D-xylose 1-dehydrogenase (NADP+) activity"/>
    <property type="evidence" value="ECO:0007669"/>
    <property type="project" value="UniProtKB-EC"/>
</dbReference>
<gene>
    <name evidence="3" type="ORF">HAPAU_34780</name>
</gene>
<dbReference type="Gene3D" id="3.40.50.720">
    <property type="entry name" value="NAD(P)-binding Rossmann-like Domain"/>
    <property type="match status" value="1"/>
</dbReference>
<evidence type="ECO:0000313" key="4">
    <source>
        <dbReference type="Proteomes" id="UP000075321"/>
    </source>
</evidence>
<comment type="caution">
    <text evidence="3">The sequence shown here is derived from an EMBL/GenBank/DDBJ whole genome shotgun (WGS) entry which is preliminary data.</text>
</comment>
<evidence type="ECO:0000259" key="2">
    <source>
        <dbReference type="Pfam" id="PF22725"/>
    </source>
</evidence>
<dbReference type="Proteomes" id="UP000075321">
    <property type="component" value="Unassembled WGS sequence"/>
</dbReference>
<keyword evidence="3" id="KW-0560">Oxidoreductase</keyword>
<dbReference type="InterPro" id="IPR055170">
    <property type="entry name" value="GFO_IDH_MocA-like_dom"/>
</dbReference>
<evidence type="ECO:0000313" key="3">
    <source>
        <dbReference type="EMBL" id="KYH24495.1"/>
    </source>
</evidence>
<dbReference type="AlphaFoldDB" id="A0A151AA30"/>
<dbReference type="InterPro" id="IPR051450">
    <property type="entry name" value="Gfo/Idh/MocA_Oxidoreductases"/>
</dbReference>
<reference evidence="3 4" key="1">
    <citation type="submission" date="2016-02" db="EMBL/GenBank/DDBJ databases">
        <title>Genome sequence of Halalkalicoccus paucihalophilus DSM 24557.</title>
        <authorList>
            <person name="Poehlein A."/>
            <person name="Daniel R."/>
        </authorList>
    </citation>
    <scope>NUCLEOTIDE SEQUENCE [LARGE SCALE GENOMIC DNA]</scope>
    <source>
        <strain evidence="3 4">DSM 24557</strain>
    </source>
</reference>
<dbReference type="GO" id="GO:0000166">
    <property type="term" value="F:nucleotide binding"/>
    <property type="evidence" value="ECO:0007669"/>
    <property type="project" value="InterPro"/>
</dbReference>
<dbReference type="Pfam" id="PF22725">
    <property type="entry name" value="GFO_IDH_MocA_C3"/>
    <property type="match status" value="1"/>
</dbReference>
<proteinExistence type="predicted"/>
<dbReference type="InterPro" id="IPR000683">
    <property type="entry name" value="Gfo/Idh/MocA-like_OxRdtase_N"/>
</dbReference>
<evidence type="ECO:0000259" key="1">
    <source>
        <dbReference type="Pfam" id="PF01408"/>
    </source>
</evidence>
<sequence length="329" mass="35343">MTVSIGVLSSAHVHTDAYADQLATREDVEFAGVVDTDPERGRETAQRHGTEYVDDVEALFERIDAGVVCSPNVDHLEWIDRAAAANVDVLCEKPLATTVENARTIVERWRAADIRIGVAMPLRFCEPARRAKETLEAGGIGTIRSISGTNRGQMPGGWFVNPDLSGGGAVMDHTVHIVDLVTHLTGENVVEVYAEVDTRFHEIPVEDVNVLSMELSDGTAFLLDGSWSKPDAWHTWGDATVELTGSDGTVAVDYTDQSVVHTPASGPDAGVNCVFHGTNTTEALIGDFVAAVREGRDPMTTPDEGLEAVAVVEAAYESAETGEPVRVDY</sequence>
<dbReference type="EMBL" id="LTAZ01000013">
    <property type="protein sequence ID" value="KYH24495.1"/>
    <property type="molecule type" value="Genomic_DNA"/>
</dbReference>
<name>A0A151AA30_9EURY</name>
<dbReference type="PATRIC" id="fig|1008153.3.peg.3665"/>
<dbReference type="PANTHER" id="PTHR43377:SF1">
    <property type="entry name" value="BILIVERDIN REDUCTASE A"/>
    <property type="match status" value="1"/>
</dbReference>
<feature type="domain" description="GFO/IDH/MocA-like oxidoreductase" evidence="2">
    <location>
        <begin position="129"/>
        <end position="250"/>
    </location>
</feature>
<dbReference type="RefSeq" id="WP_066384994.1">
    <property type="nucleotide sequence ID" value="NZ_LTAZ01000013.1"/>
</dbReference>